<dbReference type="Pfam" id="PF14392">
    <property type="entry name" value="zf-CCHC_4"/>
    <property type="match status" value="1"/>
</dbReference>
<keyword evidence="5" id="KW-1185">Reference proteome</keyword>
<feature type="domain" description="DUF4283" evidence="2">
    <location>
        <begin position="1"/>
        <end position="62"/>
    </location>
</feature>
<feature type="region of interest" description="Disordered" evidence="1">
    <location>
        <begin position="317"/>
        <end position="351"/>
    </location>
</feature>
<dbReference type="Proteomes" id="UP001318860">
    <property type="component" value="Unassembled WGS sequence"/>
</dbReference>
<evidence type="ECO:0000259" key="3">
    <source>
        <dbReference type="Pfam" id="PF14392"/>
    </source>
</evidence>
<name>A0ABR0XYM8_REHGL</name>
<dbReference type="EMBL" id="JABTTQ020000001">
    <property type="protein sequence ID" value="KAK6164114.1"/>
    <property type="molecule type" value="Genomic_DNA"/>
</dbReference>
<proteinExistence type="predicted"/>
<evidence type="ECO:0008006" key="6">
    <source>
        <dbReference type="Google" id="ProtNLM"/>
    </source>
</evidence>
<dbReference type="PANTHER" id="PTHR31286:SF153">
    <property type="entry name" value="DUF4283 DOMAIN PROTEIN"/>
    <property type="match status" value="1"/>
</dbReference>
<feature type="region of interest" description="Disordered" evidence="1">
    <location>
        <begin position="191"/>
        <end position="231"/>
    </location>
</feature>
<organism evidence="4 5">
    <name type="scientific">Rehmannia glutinosa</name>
    <name type="common">Chinese foxglove</name>
    <dbReference type="NCBI Taxonomy" id="99300"/>
    <lineage>
        <taxon>Eukaryota</taxon>
        <taxon>Viridiplantae</taxon>
        <taxon>Streptophyta</taxon>
        <taxon>Embryophyta</taxon>
        <taxon>Tracheophyta</taxon>
        <taxon>Spermatophyta</taxon>
        <taxon>Magnoliopsida</taxon>
        <taxon>eudicotyledons</taxon>
        <taxon>Gunneridae</taxon>
        <taxon>Pentapetalae</taxon>
        <taxon>asterids</taxon>
        <taxon>lamiids</taxon>
        <taxon>Lamiales</taxon>
        <taxon>Orobanchaceae</taxon>
        <taxon>Rehmannieae</taxon>
        <taxon>Rehmannia</taxon>
    </lineage>
</organism>
<sequence length="351" mass="39816">MKNMLASIWRPVKGVFIKDLGPNFFLFQFFHELDMARIQSNGPWTFDNLLLITKRLHIGEQPARVPLFHVELWVQVYDLPFGFMTEKVGKSIGNFIGLFVDSDQHNFMGVWQNYMRIRVAFDVRMPLKRRMKLKNSGGEWVWIHFKYEKLPTFCFYCGFLGHSDKFCAKLFNSPSAPSDRVYGSWLRAPTRKQQSQVGGKWLRSSFPGNSSEQHDGGLDDASGGYSPEDSTVNVVPNFTEGGFLDKDQFEGGNRQQRMVVSSLVDEKSKADFQNTDLSIIDPLNDISNSLVTAKGNEVLISDNKRRRLDDKIVETTSSSGYIAISDNESPSDKNQKNLLAVGPGPQAHRDQ</sequence>
<dbReference type="InterPro" id="IPR025558">
    <property type="entry name" value="DUF4283"/>
</dbReference>
<evidence type="ECO:0000259" key="2">
    <source>
        <dbReference type="Pfam" id="PF14111"/>
    </source>
</evidence>
<dbReference type="PANTHER" id="PTHR31286">
    <property type="entry name" value="GLYCINE-RICH CELL WALL STRUCTURAL PROTEIN 1.8-LIKE"/>
    <property type="match status" value="1"/>
</dbReference>
<accession>A0ABR0XYM8</accession>
<dbReference type="InterPro" id="IPR040256">
    <property type="entry name" value="At4g02000-like"/>
</dbReference>
<feature type="domain" description="Zinc knuckle CX2CX4HX4C" evidence="3">
    <location>
        <begin position="121"/>
        <end position="168"/>
    </location>
</feature>
<dbReference type="InterPro" id="IPR025836">
    <property type="entry name" value="Zn_knuckle_CX2CX4HX4C"/>
</dbReference>
<evidence type="ECO:0000313" key="4">
    <source>
        <dbReference type="EMBL" id="KAK6164114.1"/>
    </source>
</evidence>
<evidence type="ECO:0000256" key="1">
    <source>
        <dbReference type="SAM" id="MobiDB-lite"/>
    </source>
</evidence>
<protein>
    <recommendedName>
        <fullName evidence="6">CCHC-type domain-containing protein</fullName>
    </recommendedName>
</protein>
<dbReference type="Pfam" id="PF14111">
    <property type="entry name" value="DUF4283"/>
    <property type="match status" value="1"/>
</dbReference>
<evidence type="ECO:0000313" key="5">
    <source>
        <dbReference type="Proteomes" id="UP001318860"/>
    </source>
</evidence>
<gene>
    <name evidence="4" type="ORF">DH2020_000978</name>
</gene>
<comment type="caution">
    <text evidence="4">The sequence shown here is derived from an EMBL/GenBank/DDBJ whole genome shotgun (WGS) entry which is preliminary data.</text>
</comment>
<reference evidence="4 5" key="1">
    <citation type="journal article" date="2021" name="Comput. Struct. Biotechnol. J.">
        <title>De novo genome assembly of the potent medicinal plant Rehmannia glutinosa using nanopore technology.</title>
        <authorList>
            <person name="Ma L."/>
            <person name="Dong C."/>
            <person name="Song C."/>
            <person name="Wang X."/>
            <person name="Zheng X."/>
            <person name="Niu Y."/>
            <person name="Chen S."/>
            <person name="Feng W."/>
        </authorList>
    </citation>
    <scope>NUCLEOTIDE SEQUENCE [LARGE SCALE GENOMIC DNA]</scope>
    <source>
        <strain evidence="4">DH-2019</strain>
    </source>
</reference>